<dbReference type="Proteomes" id="UP000013827">
    <property type="component" value="Unassembled WGS sequence"/>
</dbReference>
<dbReference type="EnsemblProtists" id="EOD14133">
    <property type="protein sequence ID" value="EOD14133"/>
    <property type="gene ID" value="EMIHUDRAFT_451868"/>
</dbReference>
<organism evidence="1 2">
    <name type="scientific">Emiliania huxleyi (strain CCMP1516)</name>
    <dbReference type="NCBI Taxonomy" id="280463"/>
    <lineage>
        <taxon>Eukaryota</taxon>
        <taxon>Haptista</taxon>
        <taxon>Haptophyta</taxon>
        <taxon>Prymnesiophyceae</taxon>
        <taxon>Isochrysidales</taxon>
        <taxon>Noelaerhabdaceae</taxon>
        <taxon>Emiliania</taxon>
    </lineage>
</organism>
<dbReference type="HOGENOM" id="CLU_1901746_0_0_1"/>
<dbReference type="GeneID" id="17260209"/>
<reference evidence="1" key="2">
    <citation type="submission" date="2024-10" db="UniProtKB">
        <authorList>
            <consortium name="EnsemblProtists"/>
        </authorList>
    </citation>
    <scope>IDENTIFICATION</scope>
</reference>
<keyword evidence="2" id="KW-1185">Reference proteome</keyword>
<accession>A0A0D3IS98</accession>
<reference evidence="2" key="1">
    <citation type="journal article" date="2013" name="Nature">
        <title>Pan genome of the phytoplankton Emiliania underpins its global distribution.</title>
        <authorList>
            <person name="Read B.A."/>
            <person name="Kegel J."/>
            <person name="Klute M.J."/>
            <person name="Kuo A."/>
            <person name="Lefebvre S.C."/>
            <person name="Maumus F."/>
            <person name="Mayer C."/>
            <person name="Miller J."/>
            <person name="Monier A."/>
            <person name="Salamov A."/>
            <person name="Young J."/>
            <person name="Aguilar M."/>
            <person name="Claverie J.M."/>
            <person name="Frickenhaus S."/>
            <person name="Gonzalez K."/>
            <person name="Herman E.K."/>
            <person name="Lin Y.C."/>
            <person name="Napier J."/>
            <person name="Ogata H."/>
            <person name="Sarno A.F."/>
            <person name="Shmutz J."/>
            <person name="Schroeder D."/>
            <person name="de Vargas C."/>
            <person name="Verret F."/>
            <person name="von Dassow P."/>
            <person name="Valentin K."/>
            <person name="Van de Peer Y."/>
            <person name="Wheeler G."/>
            <person name="Dacks J.B."/>
            <person name="Delwiche C.F."/>
            <person name="Dyhrman S.T."/>
            <person name="Glockner G."/>
            <person name="John U."/>
            <person name="Richards T."/>
            <person name="Worden A.Z."/>
            <person name="Zhang X."/>
            <person name="Grigoriev I.V."/>
            <person name="Allen A.E."/>
            <person name="Bidle K."/>
            <person name="Borodovsky M."/>
            <person name="Bowler C."/>
            <person name="Brownlee C."/>
            <person name="Cock J.M."/>
            <person name="Elias M."/>
            <person name="Gladyshev V.N."/>
            <person name="Groth M."/>
            <person name="Guda C."/>
            <person name="Hadaegh A."/>
            <person name="Iglesias-Rodriguez M.D."/>
            <person name="Jenkins J."/>
            <person name="Jones B.M."/>
            <person name="Lawson T."/>
            <person name="Leese F."/>
            <person name="Lindquist E."/>
            <person name="Lobanov A."/>
            <person name="Lomsadze A."/>
            <person name="Malik S.B."/>
            <person name="Marsh M.E."/>
            <person name="Mackinder L."/>
            <person name="Mock T."/>
            <person name="Mueller-Roeber B."/>
            <person name="Pagarete A."/>
            <person name="Parker M."/>
            <person name="Probert I."/>
            <person name="Quesneville H."/>
            <person name="Raines C."/>
            <person name="Rensing S.A."/>
            <person name="Riano-Pachon D.M."/>
            <person name="Richier S."/>
            <person name="Rokitta S."/>
            <person name="Shiraiwa Y."/>
            <person name="Soanes D.M."/>
            <person name="van der Giezen M."/>
            <person name="Wahlund T.M."/>
            <person name="Williams B."/>
            <person name="Wilson W."/>
            <person name="Wolfe G."/>
            <person name="Wurch L.L."/>
        </authorList>
    </citation>
    <scope>NUCLEOTIDE SEQUENCE</scope>
</reference>
<proteinExistence type="predicted"/>
<sequence>MANLDVADAFLAEGGTEFAPMSTTSSLEVAIAYALGGGSGGLRGRRALLFKLRANSFIDRGADLSYCSCFAAEAEAHLSPYITLYLFSFAAEAEARACVPRTPLVHTRHKAAHTQHAQHGQEGAASVCYPPLTFLAPSGRREAFEHGGVTFEVVEVLPSFSS</sequence>
<dbReference type="KEGG" id="ehx:EMIHUDRAFT_451868"/>
<protein>
    <submittedName>
        <fullName evidence="1">Uncharacterized protein</fullName>
    </submittedName>
</protein>
<dbReference type="PaxDb" id="2903-EOD14133"/>
<evidence type="ECO:0000313" key="1">
    <source>
        <dbReference type="EnsemblProtists" id="EOD14133"/>
    </source>
</evidence>
<dbReference type="RefSeq" id="XP_005766562.1">
    <property type="nucleotide sequence ID" value="XM_005766505.1"/>
</dbReference>
<dbReference type="AlphaFoldDB" id="A0A0D3IS98"/>
<name>A0A0D3IS98_EMIH1</name>
<evidence type="ECO:0000313" key="2">
    <source>
        <dbReference type="Proteomes" id="UP000013827"/>
    </source>
</evidence>